<dbReference type="Pfam" id="PF00773">
    <property type="entry name" value="RNB"/>
    <property type="match status" value="1"/>
</dbReference>
<dbReference type="InterPro" id="IPR001900">
    <property type="entry name" value="RNase_II/R"/>
</dbReference>
<accession>A0ABS0NHA6</accession>
<feature type="compositionally biased region" description="Low complexity" evidence="1">
    <location>
        <begin position="302"/>
        <end position="319"/>
    </location>
</feature>
<name>A0ABS0NHA6_9ACTN</name>
<dbReference type="InterPro" id="IPR012340">
    <property type="entry name" value="NA-bd_OB-fold"/>
</dbReference>
<evidence type="ECO:0000259" key="2">
    <source>
        <dbReference type="SMART" id="SM00955"/>
    </source>
</evidence>
<evidence type="ECO:0000313" key="4">
    <source>
        <dbReference type="Proteomes" id="UP000807371"/>
    </source>
</evidence>
<reference evidence="3 4" key="1">
    <citation type="submission" date="2020-09" db="EMBL/GenBank/DDBJ databases">
        <title>Biosynthesis of the nuclear factor of activated T cells inhibitor NFAT-133 and its congeners in Streptomyces pactum.</title>
        <authorList>
            <person name="Zhou W."/>
            <person name="Posri P."/>
            <person name="Abugrain M.E."/>
            <person name="Weisberg A.J."/>
            <person name="Chang J.H."/>
            <person name="Mahmud T."/>
        </authorList>
    </citation>
    <scope>NUCLEOTIDE SEQUENCE [LARGE SCALE GENOMIC DNA]</scope>
    <source>
        <strain evidence="3 4">ATCC 27456</strain>
    </source>
</reference>
<keyword evidence="4" id="KW-1185">Reference proteome</keyword>
<dbReference type="RefSeq" id="WP_197988250.1">
    <property type="nucleotide sequence ID" value="NZ_JACYXC010000001.1"/>
</dbReference>
<feature type="region of interest" description="Disordered" evidence="1">
    <location>
        <begin position="302"/>
        <end position="322"/>
    </location>
</feature>
<feature type="domain" description="RNB" evidence="2">
    <location>
        <begin position="54"/>
        <end position="393"/>
    </location>
</feature>
<dbReference type="InterPro" id="IPR050180">
    <property type="entry name" value="RNR_Ribonuclease"/>
</dbReference>
<dbReference type="SUPFAM" id="SSF50249">
    <property type="entry name" value="Nucleic acid-binding proteins"/>
    <property type="match status" value="1"/>
</dbReference>
<dbReference type="PANTHER" id="PTHR23355:SF9">
    <property type="entry name" value="DIS3-LIKE EXONUCLEASE 2"/>
    <property type="match status" value="1"/>
</dbReference>
<dbReference type="InterPro" id="IPR040596">
    <property type="entry name" value="RNase_II_C_S1"/>
</dbReference>
<evidence type="ECO:0000313" key="3">
    <source>
        <dbReference type="EMBL" id="MBH5334572.1"/>
    </source>
</evidence>
<sequence>MPRRSLHLSGTDGAGLRAALGDLRAELGLSAAFPPAVLAEAEQAAAHPRPLPNGVDATDLPLFTLAPPGAPGPDRAVYPERRPGGFRVYLAVADLNAFVVPGGALDTETHRRAVTVDLPDGRVPLHPDVLGEGAAALLPDRDRPALLHQLDLDEFGELVFTDVRRAVVRSRARLEPAAVQRELDSGAAEEPLTLLRDIGLLRQEVEEARGGISLDAPEQRIVPHGHGGYALEYRVPLPVETWYAQIALLTGTAAAGLMLAAGTGILRTRPAAPDGAVGRLRRVARALGVEWPHGTSYAEVVRSRSPARRAPAGPAGEVPTAAGTAVPPHHAAFLLECTGLLRGAGYTAFDGDPPGPAAVRHAALADDYAHCTAPLRRLVDRYTGELCLAAAEGAEPPEWVRAALPALPAEMARGAARADAAERGAADLVRTAVLRGRVGEVFDGWVVEVHPDTPTRGTVQLREPAVSGPVDAGPHASGLPLGGPLRVRLAAAGPGRTPPRFTPA</sequence>
<protein>
    <submittedName>
        <fullName evidence="3">RNB domain-containing ribonuclease</fullName>
    </submittedName>
</protein>
<dbReference type="PANTHER" id="PTHR23355">
    <property type="entry name" value="RIBONUCLEASE"/>
    <property type="match status" value="1"/>
</dbReference>
<dbReference type="Pfam" id="PF18614">
    <property type="entry name" value="RNase_II_C_S1"/>
    <property type="match status" value="1"/>
</dbReference>
<dbReference type="Proteomes" id="UP000807371">
    <property type="component" value="Unassembled WGS sequence"/>
</dbReference>
<proteinExistence type="predicted"/>
<evidence type="ECO:0000256" key="1">
    <source>
        <dbReference type="SAM" id="MobiDB-lite"/>
    </source>
</evidence>
<dbReference type="EMBL" id="JACYXC010000001">
    <property type="protein sequence ID" value="MBH5334572.1"/>
    <property type="molecule type" value="Genomic_DNA"/>
</dbReference>
<organism evidence="3 4">
    <name type="scientific">Streptomyces pactum</name>
    <dbReference type="NCBI Taxonomy" id="68249"/>
    <lineage>
        <taxon>Bacteria</taxon>
        <taxon>Bacillati</taxon>
        <taxon>Actinomycetota</taxon>
        <taxon>Actinomycetes</taxon>
        <taxon>Kitasatosporales</taxon>
        <taxon>Streptomycetaceae</taxon>
        <taxon>Streptomyces</taxon>
    </lineage>
</organism>
<comment type="caution">
    <text evidence="3">The sequence shown here is derived from an EMBL/GenBank/DDBJ whole genome shotgun (WGS) entry which is preliminary data.</text>
</comment>
<gene>
    <name evidence="3" type="ORF">IHE55_07060</name>
</gene>
<dbReference type="SMART" id="SM00955">
    <property type="entry name" value="RNB"/>
    <property type="match status" value="1"/>
</dbReference>